<dbReference type="Gene3D" id="1.10.10.10">
    <property type="entry name" value="Winged helix-like DNA-binding domain superfamily/Winged helix DNA-binding domain"/>
    <property type="match status" value="1"/>
</dbReference>
<keyword evidence="2 9" id="KW-0489">Methyltransferase</keyword>
<sequence length="172" mass="19310">MFYKTNYMSPLGNLEILCDDSSVKGIWFDKQKYYGSHYNLEEISLSENQVTKEVEIWLDSYFKGENPSLSHLNLAPDVTEYRKKVLDVLIEIPLVETMTCKEIAKVLQKKYPNTKTSPRAVGGAVGHNPISILIPCHRVIGSSGLLTGYAGGINRKIELLVIEGFSKNSLKQ</sequence>
<evidence type="ECO:0000313" key="9">
    <source>
        <dbReference type="EMBL" id="NKC67507.1"/>
    </source>
</evidence>
<dbReference type="SUPFAM" id="SSF53155">
    <property type="entry name" value="Methylated DNA-protein cysteine methyltransferase domain"/>
    <property type="match status" value="1"/>
</dbReference>
<evidence type="ECO:0000256" key="2">
    <source>
        <dbReference type="ARBA" id="ARBA00022603"/>
    </source>
</evidence>
<dbReference type="Gene3D" id="3.30.160.70">
    <property type="entry name" value="Methylated DNA-protein cysteine methyltransferase domain"/>
    <property type="match status" value="1"/>
</dbReference>
<keyword evidence="3 9" id="KW-0808">Transferase</keyword>
<evidence type="ECO:0000313" key="10">
    <source>
        <dbReference type="Proteomes" id="UP000521358"/>
    </source>
</evidence>
<evidence type="ECO:0000259" key="7">
    <source>
        <dbReference type="Pfam" id="PF01035"/>
    </source>
</evidence>
<dbReference type="RefSeq" id="WP_167806690.1">
    <property type="nucleotide sequence ID" value="NZ_CP081459.1"/>
</dbReference>
<dbReference type="InterPro" id="IPR014048">
    <property type="entry name" value="MethylDNA_cys_MeTrfase_DNA-bd"/>
</dbReference>
<dbReference type="SUPFAM" id="SSF46767">
    <property type="entry name" value="Methylated DNA-protein cysteine methyltransferase, C-terminal domain"/>
    <property type="match status" value="1"/>
</dbReference>
<dbReference type="InterPro" id="IPR036388">
    <property type="entry name" value="WH-like_DNA-bd_sf"/>
</dbReference>
<dbReference type="PANTHER" id="PTHR10815">
    <property type="entry name" value="METHYLATED-DNA--PROTEIN-CYSTEINE METHYLTRANSFERASE"/>
    <property type="match status" value="1"/>
</dbReference>
<evidence type="ECO:0000256" key="3">
    <source>
        <dbReference type="ARBA" id="ARBA00022679"/>
    </source>
</evidence>
<accession>A0A7X6D7Z4</accession>
<protein>
    <submittedName>
        <fullName evidence="9">Methylated-DNA--[protein]-cysteine S-methyltransferase</fullName>
    </submittedName>
</protein>
<keyword evidence="5" id="KW-0234">DNA repair</keyword>
<dbReference type="GO" id="GO:0032259">
    <property type="term" value="P:methylation"/>
    <property type="evidence" value="ECO:0007669"/>
    <property type="project" value="UniProtKB-KW"/>
</dbReference>
<keyword evidence="4" id="KW-0227">DNA damage</keyword>
<dbReference type="AlphaFoldDB" id="A0A7X6D7Z4"/>
<feature type="domain" description="Methylated-DNA-[protein]-cysteine S-methyltransferase DNA binding" evidence="7">
    <location>
        <begin position="81"/>
        <end position="164"/>
    </location>
</feature>
<gene>
    <name evidence="9" type="ORF">HED35_05355</name>
</gene>
<dbReference type="NCBIfam" id="TIGR00589">
    <property type="entry name" value="ogt"/>
    <property type="match status" value="1"/>
</dbReference>
<comment type="catalytic activity">
    <reaction evidence="6">
        <text>a 6-O-methyl-2'-deoxyguanosine in DNA + L-cysteinyl-[protein] = S-methyl-L-cysteinyl-[protein] + a 2'-deoxyguanosine in DNA</text>
        <dbReference type="Rhea" id="RHEA:24000"/>
        <dbReference type="Rhea" id="RHEA-COMP:10131"/>
        <dbReference type="Rhea" id="RHEA-COMP:10132"/>
        <dbReference type="Rhea" id="RHEA-COMP:11367"/>
        <dbReference type="Rhea" id="RHEA-COMP:11368"/>
        <dbReference type="ChEBI" id="CHEBI:29950"/>
        <dbReference type="ChEBI" id="CHEBI:82612"/>
        <dbReference type="ChEBI" id="CHEBI:85445"/>
        <dbReference type="ChEBI" id="CHEBI:85448"/>
        <dbReference type="EC" id="2.1.1.63"/>
    </reaction>
</comment>
<evidence type="ECO:0000256" key="1">
    <source>
        <dbReference type="ARBA" id="ARBA00001286"/>
    </source>
</evidence>
<evidence type="ECO:0000256" key="6">
    <source>
        <dbReference type="ARBA" id="ARBA00049348"/>
    </source>
</evidence>
<dbReference type="Proteomes" id="UP000521358">
    <property type="component" value="Unassembled WGS sequence"/>
</dbReference>
<dbReference type="InterPro" id="IPR036631">
    <property type="entry name" value="MGMT_N_sf"/>
</dbReference>
<dbReference type="Pfam" id="PF01035">
    <property type="entry name" value="DNA_binding_1"/>
    <property type="match status" value="1"/>
</dbReference>
<dbReference type="Pfam" id="PF02870">
    <property type="entry name" value="Methyltransf_1N"/>
    <property type="match status" value="1"/>
</dbReference>
<comment type="catalytic activity">
    <reaction evidence="1">
        <text>a 4-O-methyl-thymidine in DNA + L-cysteinyl-[protein] = a thymidine in DNA + S-methyl-L-cysteinyl-[protein]</text>
        <dbReference type="Rhea" id="RHEA:53428"/>
        <dbReference type="Rhea" id="RHEA-COMP:10131"/>
        <dbReference type="Rhea" id="RHEA-COMP:10132"/>
        <dbReference type="Rhea" id="RHEA-COMP:13555"/>
        <dbReference type="Rhea" id="RHEA-COMP:13556"/>
        <dbReference type="ChEBI" id="CHEBI:29950"/>
        <dbReference type="ChEBI" id="CHEBI:82612"/>
        <dbReference type="ChEBI" id="CHEBI:137386"/>
        <dbReference type="ChEBI" id="CHEBI:137387"/>
        <dbReference type="EC" id="2.1.1.63"/>
    </reaction>
</comment>
<dbReference type="InterPro" id="IPR036217">
    <property type="entry name" value="MethylDNA_cys_MeTrfase_DNAb"/>
</dbReference>
<evidence type="ECO:0000256" key="5">
    <source>
        <dbReference type="ARBA" id="ARBA00023204"/>
    </source>
</evidence>
<comment type="caution">
    <text evidence="9">The sequence shown here is derived from an EMBL/GenBank/DDBJ whole genome shotgun (WGS) entry which is preliminary data.</text>
</comment>
<dbReference type="EMBL" id="JAAVMB010000004">
    <property type="protein sequence ID" value="NKC67507.1"/>
    <property type="molecule type" value="Genomic_DNA"/>
</dbReference>
<organism evidence="9 10">
    <name type="scientific">Vagococcus fluvialis</name>
    <dbReference type="NCBI Taxonomy" id="2738"/>
    <lineage>
        <taxon>Bacteria</taxon>
        <taxon>Bacillati</taxon>
        <taxon>Bacillota</taxon>
        <taxon>Bacilli</taxon>
        <taxon>Lactobacillales</taxon>
        <taxon>Enterococcaceae</taxon>
        <taxon>Vagococcus</taxon>
    </lineage>
</organism>
<dbReference type="GO" id="GO:0003908">
    <property type="term" value="F:methylated-DNA-[protein]-cysteine S-methyltransferase activity"/>
    <property type="evidence" value="ECO:0007669"/>
    <property type="project" value="UniProtKB-EC"/>
</dbReference>
<evidence type="ECO:0000259" key="8">
    <source>
        <dbReference type="Pfam" id="PF02870"/>
    </source>
</evidence>
<dbReference type="PANTHER" id="PTHR10815:SF5">
    <property type="entry name" value="METHYLATED-DNA--PROTEIN-CYSTEINE METHYLTRANSFERASE"/>
    <property type="match status" value="1"/>
</dbReference>
<name>A0A7X6D7Z4_9ENTE</name>
<dbReference type="CDD" id="cd06445">
    <property type="entry name" value="ATase"/>
    <property type="match status" value="1"/>
</dbReference>
<evidence type="ECO:0000256" key="4">
    <source>
        <dbReference type="ARBA" id="ARBA00022763"/>
    </source>
</evidence>
<dbReference type="InterPro" id="IPR008332">
    <property type="entry name" value="MethylG_MeTrfase_N"/>
</dbReference>
<dbReference type="GO" id="GO:0006281">
    <property type="term" value="P:DNA repair"/>
    <property type="evidence" value="ECO:0007669"/>
    <property type="project" value="UniProtKB-KW"/>
</dbReference>
<feature type="domain" description="Methylguanine DNA methyltransferase ribonuclease-like" evidence="8">
    <location>
        <begin position="3"/>
        <end position="75"/>
    </location>
</feature>
<dbReference type="InterPro" id="IPR001497">
    <property type="entry name" value="MethylDNA_cys_MeTrfase_AS"/>
</dbReference>
<proteinExistence type="predicted"/>
<reference evidence="9 10" key="1">
    <citation type="submission" date="2020-03" db="EMBL/GenBank/DDBJ databases">
        <title>Bacterial samples isolated from urine from healthy bovine heifers (Gyr breed).</title>
        <authorList>
            <person name="Giannattasio-Ferraz S."/>
            <person name="Maskeri L."/>
            <person name="Penido A."/>
            <person name="Barbosa-Stancioli E.F."/>
            <person name="Putonti C."/>
        </authorList>
    </citation>
    <scope>NUCLEOTIDE SEQUENCE [LARGE SCALE GENOMIC DNA]</scope>
    <source>
        <strain evidence="9 10">UFMG-H7</strain>
    </source>
</reference>
<dbReference type="PROSITE" id="PS00374">
    <property type="entry name" value="MGMT"/>
    <property type="match status" value="1"/>
</dbReference>